<proteinExistence type="predicted"/>
<keyword evidence="1" id="KW-1133">Transmembrane helix</keyword>
<evidence type="ECO:0000313" key="3">
    <source>
        <dbReference type="Proteomes" id="UP001579974"/>
    </source>
</evidence>
<dbReference type="Proteomes" id="UP001579974">
    <property type="component" value="Unassembled WGS sequence"/>
</dbReference>
<organism evidence="2 3">
    <name type="scientific">Alicyclobacillus fastidiosus</name>
    <dbReference type="NCBI Taxonomy" id="392011"/>
    <lineage>
        <taxon>Bacteria</taxon>
        <taxon>Bacillati</taxon>
        <taxon>Bacillota</taxon>
        <taxon>Bacilli</taxon>
        <taxon>Bacillales</taxon>
        <taxon>Alicyclobacillaceae</taxon>
        <taxon>Alicyclobacillus</taxon>
    </lineage>
</organism>
<keyword evidence="1" id="KW-0812">Transmembrane</keyword>
<keyword evidence="1" id="KW-0472">Membrane</keyword>
<evidence type="ECO:0000313" key="2">
    <source>
        <dbReference type="EMBL" id="MFB5189392.1"/>
    </source>
</evidence>
<dbReference type="RefSeq" id="WP_275476720.1">
    <property type="nucleotide sequence ID" value="NZ_CP162940.1"/>
</dbReference>
<protein>
    <submittedName>
        <fullName evidence="2">Uncharacterized protein</fullName>
    </submittedName>
</protein>
<dbReference type="EMBL" id="JBDXSU010000002">
    <property type="protein sequence ID" value="MFB5189392.1"/>
    <property type="molecule type" value="Genomic_DNA"/>
</dbReference>
<evidence type="ECO:0000256" key="1">
    <source>
        <dbReference type="SAM" id="Phobius"/>
    </source>
</evidence>
<reference evidence="2 3" key="1">
    <citation type="journal article" date="2024" name="Int. J. Mol. Sci.">
        <title>Exploration of Alicyclobacillus spp. Genome in Search of Antibiotic Resistance.</title>
        <authorList>
            <person name="Bucka-Kolendo J."/>
            <person name="Kiousi D.E."/>
            <person name="Dekowska A."/>
            <person name="Mikolajczuk-Szczyrba A."/>
            <person name="Karadedos D.M."/>
            <person name="Michael P."/>
            <person name="Galanis A."/>
            <person name="Sokolowska B."/>
        </authorList>
    </citation>
    <scope>NUCLEOTIDE SEQUENCE [LARGE SCALE GENOMIC DNA]</scope>
    <source>
        <strain evidence="2 3">KKP 3000</strain>
    </source>
</reference>
<gene>
    <name evidence="2" type="ORF">KKP3000_002399</name>
</gene>
<name>A0ABV5ACP0_9BACL</name>
<keyword evidence="3" id="KW-1185">Reference proteome</keyword>
<feature type="transmembrane region" description="Helical" evidence="1">
    <location>
        <begin position="6"/>
        <end position="33"/>
    </location>
</feature>
<sequence length="43" mass="4774">MASALYTYLLLPVVIVCLLSGLVVIALRILTFISVTIAKRRIR</sequence>
<comment type="caution">
    <text evidence="2">The sequence shown here is derived from an EMBL/GenBank/DDBJ whole genome shotgun (WGS) entry which is preliminary data.</text>
</comment>
<accession>A0ABV5ACP0</accession>